<name>A0A7R9IX55_TIMCA</name>
<evidence type="ECO:0000259" key="2">
    <source>
        <dbReference type="Pfam" id="PF02221"/>
    </source>
</evidence>
<dbReference type="Pfam" id="PF02221">
    <property type="entry name" value="E1_DerP2_DerF2"/>
    <property type="match status" value="1"/>
</dbReference>
<accession>A0A7R9IX55</accession>
<feature type="domain" description="MD-2-related lipid-recognition" evidence="2">
    <location>
        <begin position="46"/>
        <end position="137"/>
    </location>
</feature>
<sequence length="197" mass="21470">MCGSIAKGEGTIEMRLFGGEAKHRWRLVSGYKLVDARTILPNGEYVVESVDIDICKVAPCNILQGTTLNVTTKFTPNTNTGSLPKSLTNDVYIMINNVHIGVTVQPNFCDYSGLCPLRATRLSYTSKITVTADVPPGLLITRSLASLATQSLARSLARLSVWPNPYAEHKTDLATIPNRQTDQGEQESGCLGHFEQT</sequence>
<evidence type="ECO:0000313" key="3">
    <source>
        <dbReference type="EMBL" id="CAD7568615.1"/>
    </source>
</evidence>
<reference evidence="3" key="1">
    <citation type="submission" date="2020-11" db="EMBL/GenBank/DDBJ databases">
        <authorList>
            <person name="Tran Van P."/>
        </authorList>
    </citation>
    <scope>NUCLEOTIDE SEQUENCE</scope>
</reference>
<organism evidence="3">
    <name type="scientific">Timema californicum</name>
    <name type="common">California timema</name>
    <name type="synonym">Walking stick</name>
    <dbReference type="NCBI Taxonomy" id="61474"/>
    <lineage>
        <taxon>Eukaryota</taxon>
        <taxon>Metazoa</taxon>
        <taxon>Ecdysozoa</taxon>
        <taxon>Arthropoda</taxon>
        <taxon>Hexapoda</taxon>
        <taxon>Insecta</taxon>
        <taxon>Pterygota</taxon>
        <taxon>Neoptera</taxon>
        <taxon>Polyneoptera</taxon>
        <taxon>Phasmatodea</taxon>
        <taxon>Timematodea</taxon>
        <taxon>Timematoidea</taxon>
        <taxon>Timematidae</taxon>
        <taxon>Timema</taxon>
    </lineage>
</organism>
<gene>
    <name evidence="3" type="ORF">TCMB3V08_LOCUS1377</name>
</gene>
<feature type="region of interest" description="Disordered" evidence="1">
    <location>
        <begin position="178"/>
        <end position="197"/>
    </location>
</feature>
<dbReference type="InterPro" id="IPR014756">
    <property type="entry name" value="Ig_E-set"/>
</dbReference>
<evidence type="ECO:0000256" key="1">
    <source>
        <dbReference type="SAM" id="MobiDB-lite"/>
    </source>
</evidence>
<dbReference type="AlphaFoldDB" id="A0A7R9IX55"/>
<dbReference type="Gene3D" id="2.60.40.770">
    <property type="match status" value="1"/>
</dbReference>
<protein>
    <submittedName>
        <fullName evidence="3">(California timema) hypothetical protein</fullName>
    </submittedName>
</protein>
<proteinExistence type="predicted"/>
<dbReference type="InterPro" id="IPR003172">
    <property type="entry name" value="ML_dom"/>
</dbReference>
<dbReference type="EMBL" id="OE179377">
    <property type="protein sequence ID" value="CAD7568615.1"/>
    <property type="molecule type" value="Genomic_DNA"/>
</dbReference>
<dbReference type="SUPFAM" id="SSF81296">
    <property type="entry name" value="E set domains"/>
    <property type="match status" value="1"/>
</dbReference>